<dbReference type="SUPFAM" id="SSF57850">
    <property type="entry name" value="RING/U-box"/>
    <property type="match status" value="1"/>
</dbReference>
<evidence type="ECO:0000256" key="5">
    <source>
        <dbReference type="SAM" id="MobiDB-lite"/>
    </source>
</evidence>
<dbReference type="CDD" id="cd16461">
    <property type="entry name" value="RING-H2_EL5-like"/>
    <property type="match status" value="1"/>
</dbReference>
<feature type="compositionally biased region" description="Low complexity" evidence="5">
    <location>
        <begin position="357"/>
        <end position="372"/>
    </location>
</feature>
<feature type="region of interest" description="Disordered" evidence="5">
    <location>
        <begin position="54"/>
        <end position="80"/>
    </location>
</feature>
<accession>A0A6G1GP06</accession>
<dbReference type="PROSITE" id="PS50089">
    <property type="entry name" value="ZF_RING_2"/>
    <property type="match status" value="1"/>
</dbReference>
<dbReference type="InterPro" id="IPR053238">
    <property type="entry name" value="RING-H2_zinc_finger"/>
</dbReference>
<feature type="region of interest" description="Disordered" evidence="5">
    <location>
        <begin position="572"/>
        <end position="596"/>
    </location>
</feature>
<feature type="compositionally biased region" description="Polar residues" evidence="5">
    <location>
        <begin position="1"/>
        <end position="15"/>
    </location>
</feature>
<feature type="compositionally biased region" description="Polar residues" evidence="5">
    <location>
        <begin position="407"/>
        <end position="419"/>
    </location>
</feature>
<feature type="region of interest" description="Disordered" evidence="5">
    <location>
        <begin position="196"/>
        <end position="229"/>
    </location>
</feature>
<evidence type="ECO:0000313" key="8">
    <source>
        <dbReference type="Proteomes" id="UP000800041"/>
    </source>
</evidence>
<dbReference type="SMART" id="SM00184">
    <property type="entry name" value="RING"/>
    <property type="match status" value="1"/>
</dbReference>
<dbReference type="OrthoDB" id="8062037at2759"/>
<evidence type="ECO:0000256" key="2">
    <source>
        <dbReference type="ARBA" id="ARBA00022771"/>
    </source>
</evidence>
<dbReference type="PANTHER" id="PTHR14155">
    <property type="entry name" value="RING FINGER DOMAIN-CONTAINING"/>
    <property type="match status" value="1"/>
</dbReference>
<feature type="compositionally biased region" description="Basic and acidic residues" evidence="5">
    <location>
        <begin position="572"/>
        <end position="581"/>
    </location>
</feature>
<proteinExistence type="predicted"/>
<evidence type="ECO:0000313" key="7">
    <source>
        <dbReference type="EMBL" id="KAF1982665.1"/>
    </source>
</evidence>
<dbReference type="AlphaFoldDB" id="A0A6G1GP06"/>
<gene>
    <name evidence="7" type="ORF">K402DRAFT_424410</name>
</gene>
<evidence type="ECO:0000259" key="6">
    <source>
        <dbReference type="PROSITE" id="PS50089"/>
    </source>
</evidence>
<dbReference type="GO" id="GO:0008270">
    <property type="term" value="F:zinc ion binding"/>
    <property type="evidence" value="ECO:0007669"/>
    <property type="project" value="UniProtKB-KW"/>
</dbReference>
<dbReference type="Pfam" id="PF13639">
    <property type="entry name" value="zf-RING_2"/>
    <property type="match status" value="1"/>
</dbReference>
<feature type="compositionally biased region" description="Low complexity" evidence="5">
    <location>
        <begin position="55"/>
        <end position="65"/>
    </location>
</feature>
<feature type="region of interest" description="Disordered" evidence="5">
    <location>
        <begin position="273"/>
        <end position="437"/>
    </location>
</feature>
<dbReference type="EMBL" id="ML977182">
    <property type="protein sequence ID" value="KAF1982665.1"/>
    <property type="molecule type" value="Genomic_DNA"/>
</dbReference>
<keyword evidence="3" id="KW-0862">Zinc</keyword>
<feature type="compositionally biased region" description="Low complexity" evidence="5">
    <location>
        <begin position="207"/>
        <end position="217"/>
    </location>
</feature>
<dbReference type="Proteomes" id="UP000800041">
    <property type="component" value="Unassembled WGS sequence"/>
</dbReference>
<keyword evidence="2 4" id="KW-0863">Zinc-finger</keyword>
<sequence length="596" mass="64056">MSSRRSYNSSANDARSSLRHHHPSDDSDLFLPRLQVPELSLNFDDMALDLEMGNHHNNNANTNRRNSLRGTSNISDRFASLRPDRGLRTMASSLRSRRRSLRHEDQAAVLSRLLSVAAAATAASLMGGDHRAVSEARDVAGDGEDGTFESFLRALSNGRIASALRQGGSENGEGAENSVTPGAPLNFFRMFRFGSSTNVNRQDDDGQGSSSRGNNSSTGLGGDTTPSEGRMVPIIIVGIRSINPGGGSDDNNFPPFLDALSNYPALLPSPSDVTIDGSLRQPHNGTRFSHRRRASMGGLRNFPANYDSQRHHRNPERSRPWSTISDTPAPRPPPSTPASAGLSAFSSGSTTPVHNNGQASSSGTPSTAPSRRGSLARRSTGAGLETTAEEPQVQPQTARQRRRLSEGDSSLFGSGSSRRNGVVAPDTPPAEEPASEGSRSWIIYVLGGSYPENHPILTTPSLFTDSPTYEDMLLLSALLGPAKPPVASQSDVESAPGLFNLVVIADSLVAQAQDDDEEILILPEQRCLVCLCDFEKEEVARRLVKCEHMFHKECIDQWLTTGRNSCPLCRGEGVDEKKTDNPDGTESSVPEPTPVA</sequence>
<evidence type="ECO:0000256" key="1">
    <source>
        <dbReference type="ARBA" id="ARBA00022723"/>
    </source>
</evidence>
<dbReference type="InterPro" id="IPR013083">
    <property type="entry name" value="Znf_RING/FYVE/PHD"/>
</dbReference>
<protein>
    <recommendedName>
        <fullName evidence="6">RING-type domain-containing protein</fullName>
    </recommendedName>
</protein>
<evidence type="ECO:0000256" key="3">
    <source>
        <dbReference type="ARBA" id="ARBA00022833"/>
    </source>
</evidence>
<reference evidence="7" key="1">
    <citation type="journal article" date="2020" name="Stud. Mycol.">
        <title>101 Dothideomycetes genomes: a test case for predicting lifestyles and emergence of pathogens.</title>
        <authorList>
            <person name="Haridas S."/>
            <person name="Albert R."/>
            <person name="Binder M."/>
            <person name="Bloem J."/>
            <person name="Labutti K."/>
            <person name="Salamov A."/>
            <person name="Andreopoulos B."/>
            <person name="Baker S."/>
            <person name="Barry K."/>
            <person name="Bills G."/>
            <person name="Bluhm B."/>
            <person name="Cannon C."/>
            <person name="Castanera R."/>
            <person name="Culley D."/>
            <person name="Daum C."/>
            <person name="Ezra D."/>
            <person name="Gonzalez J."/>
            <person name="Henrissat B."/>
            <person name="Kuo A."/>
            <person name="Liang C."/>
            <person name="Lipzen A."/>
            <person name="Lutzoni F."/>
            <person name="Magnuson J."/>
            <person name="Mondo S."/>
            <person name="Nolan M."/>
            <person name="Ohm R."/>
            <person name="Pangilinan J."/>
            <person name="Park H.-J."/>
            <person name="Ramirez L."/>
            <person name="Alfaro M."/>
            <person name="Sun H."/>
            <person name="Tritt A."/>
            <person name="Yoshinaga Y."/>
            <person name="Zwiers L.-H."/>
            <person name="Turgeon B."/>
            <person name="Goodwin S."/>
            <person name="Spatafora J."/>
            <person name="Crous P."/>
            <person name="Grigoriev I."/>
        </authorList>
    </citation>
    <scope>NUCLEOTIDE SEQUENCE</scope>
    <source>
        <strain evidence="7">CBS 113979</strain>
    </source>
</reference>
<keyword evidence="8" id="KW-1185">Reference proteome</keyword>
<organism evidence="7 8">
    <name type="scientific">Aulographum hederae CBS 113979</name>
    <dbReference type="NCBI Taxonomy" id="1176131"/>
    <lineage>
        <taxon>Eukaryota</taxon>
        <taxon>Fungi</taxon>
        <taxon>Dikarya</taxon>
        <taxon>Ascomycota</taxon>
        <taxon>Pezizomycotina</taxon>
        <taxon>Dothideomycetes</taxon>
        <taxon>Pleosporomycetidae</taxon>
        <taxon>Aulographales</taxon>
        <taxon>Aulographaceae</taxon>
    </lineage>
</organism>
<dbReference type="PANTHER" id="PTHR14155:SF627">
    <property type="entry name" value="OS06G0192800 PROTEIN"/>
    <property type="match status" value="1"/>
</dbReference>
<keyword evidence="1" id="KW-0479">Metal-binding</keyword>
<feature type="region of interest" description="Disordered" evidence="5">
    <location>
        <begin position="1"/>
        <end position="26"/>
    </location>
</feature>
<feature type="domain" description="RING-type" evidence="6">
    <location>
        <begin position="527"/>
        <end position="570"/>
    </location>
</feature>
<name>A0A6G1GP06_9PEZI</name>
<evidence type="ECO:0000256" key="4">
    <source>
        <dbReference type="PROSITE-ProRule" id="PRU00175"/>
    </source>
</evidence>
<dbReference type="InterPro" id="IPR001841">
    <property type="entry name" value="Znf_RING"/>
</dbReference>
<dbReference type="Gene3D" id="3.30.40.10">
    <property type="entry name" value="Zinc/RING finger domain, C3HC4 (zinc finger)"/>
    <property type="match status" value="1"/>
</dbReference>
<feature type="compositionally biased region" description="Low complexity" evidence="5">
    <location>
        <begin position="337"/>
        <end position="349"/>
    </location>
</feature>